<reference evidence="3 4" key="1">
    <citation type="submission" date="2024-06" db="EMBL/GenBank/DDBJ databases">
        <title>The Natural Products Discovery Center: Release of the First 8490 Sequenced Strains for Exploring Actinobacteria Biosynthetic Diversity.</title>
        <authorList>
            <person name="Kalkreuter E."/>
            <person name="Kautsar S.A."/>
            <person name="Yang D."/>
            <person name="Bader C.D."/>
            <person name="Teijaro C.N."/>
            <person name="Fluegel L."/>
            <person name="Davis C.M."/>
            <person name="Simpson J.R."/>
            <person name="Lauterbach L."/>
            <person name="Steele A.D."/>
            <person name="Gui C."/>
            <person name="Meng S."/>
            <person name="Li G."/>
            <person name="Viehrig K."/>
            <person name="Ye F."/>
            <person name="Su P."/>
            <person name="Kiefer A.F."/>
            <person name="Nichols A."/>
            <person name="Cepeda A.J."/>
            <person name="Yan W."/>
            <person name="Fan B."/>
            <person name="Jiang Y."/>
            <person name="Adhikari A."/>
            <person name="Zheng C.-J."/>
            <person name="Schuster L."/>
            <person name="Cowan T.M."/>
            <person name="Smanski M.J."/>
            <person name="Chevrette M.G."/>
            <person name="De Carvalho L.P.S."/>
            <person name="Shen B."/>
        </authorList>
    </citation>
    <scope>NUCLEOTIDE SEQUENCE [LARGE SCALE GENOMIC DNA]</scope>
    <source>
        <strain evidence="3 4">NPDC006434</strain>
    </source>
</reference>
<gene>
    <name evidence="3" type="ORF">ABZZ21_14245</name>
</gene>
<evidence type="ECO:0000256" key="1">
    <source>
        <dbReference type="SAM" id="MobiDB-lite"/>
    </source>
</evidence>
<dbReference type="RefSeq" id="WP_355396773.1">
    <property type="nucleotide sequence ID" value="NZ_JBEXPZ010000016.1"/>
</dbReference>
<feature type="chain" id="PRO_5047418862" description="Secreted protein" evidence="2">
    <location>
        <begin position="28"/>
        <end position="276"/>
    </location>
</feature>
<organism evidence="3 4">
    <name type="scientific">Streptomyces ossamyceticus</name>
    <dbReference type="NCBI Taxonomy" id="249581"/>
    <lineage>
        <taxon>Bacteria</taxon>
        <taxon>Bacillati</taxon>
        <taxon>Actinomycetota</taxon>
        <taxon>Actinomycetes</taxon>
        <taxon>Kitasatosporales</taxon>
        <taxon>Streptomycetaceae</taxon>
        <taxon>Streptomyces</taxon>
    </lineage>
</organism>
<evidence type="ECO:0000313" key="4">
    <source>
        <dbReference type="Proteomes" id="UP001550210"/>
    </source>
</evidence>
<accession>A0ABV2UVZ4</accession>
<protein>
    <recommendedName>
        <fullName evidence="5">Secreted protein</fullName>
    </recommendedName>
</protein>
<keyword evidence="4" id="KW-1185">Reference proteome</keyword>
<comment type="caution">
    <text evidence="3">The sequence shown here is derived from an EMBL/GenBank/DDBJ whole genome shotgun (WGS) entry which is preliminary data.</text>
</comment>
<dbReference type="Proteomes" id="UP001550210">
    <property type="component" value="Unassembled WGS sequence"/>
</dbReference>
<evidence type="ECO:0000313" key="3">
    <source>
        <dbReference type="EMBL" id="MET9845714.1"/>
    </source>
</evidence>
<feature type="signal peptide" evidence="2">
    <location>
        <begin position="1"/>
        <end position="27"/>
    </location>
</feature>
<keyword evidence="2" id="KW-0732">Signal</keyword>
<evidence type="ECO:0008006" key="5">
    <source>
        <dbReference type="Google" id="ProtNLM"/>
    </source>
</evidence>
<name>A0ABV2UVZ4_9ACTN</name>
<sequence>MSLIGKAALLAVAASTVLGGNGATAHADGGPFVTAQDGEQNLDCGNSQELVTVNVARSVRRGQTCSEPESRDADASAVGGVVAGTQFTTAQTGKQNLNCGNSADVVTVNVLSTVEERTTCRVVDSSQDLPGRADGRHARAAHAPGGGGASAVGGTALGPQLTTAQSGKQNLNCGNSADVFTLSALSTVSRSTTCEAVDLSSGRAGPGAHGQGRATAVNGVAAGPQSTTAQNGKQNLHCGSDSDLVVLTVPEPDEPAVAGLGKSADCRAVDRSTTWR</sequence>
<feature type="region of interest" description="Disordered" evidence="1">
    <location>
        <begin position="126"/>
        <end position="154"/>
    </location>
</feature>
<proteinExistence type="predicted"/>
<evidence type="ECO:0000256" key="2">
    <source>
        <dbReference type="SAM" id="SignalP"/>
    </source>
</evidence>
<dbReference type="EMBL" id="JBEXPZ010000016">
    <property type="protein sequence ID" value="MET9845714.1"/>
    <property type="molecule type" value="Genomic_DNA"/>
</dbReference>